<dbReference type="AlphaFoldDB" id="A0A838BWS7"/>
<organism evidence="1 2">
    <name type="scientific">Microvirga mediterraneensis</name>
    <dbReference type="NCBI Taxonomy" id="2754695"/>
    <lineage>
        <taxon>Bacteria</taxon>
        <taxon>Pseudomonadati</taxon>
        <taxon>Pseudomonadota</taxon>
        <taxon>Alphaproteobacteria</taxon>
        <taxon>Hyphomicrobiales</taxon>
        <taxon>Methylobacteriaceae</taxon>
        <taxon>Microvirga</taxon>
    </lineage>
</organism>
<evidence type="ECO:0000313" key="1">
    <source>
        <dbReference type="EMBL" id="MBA1159363.1"/>
    </source>
</evidence>
<gene>
    <name evidence="1" type="ORF">H0S73_25125</name>
</gene>
<keyword evidence="2" id="KW-1185">Reference proteome</keyword>
<protein>
    <submittedName>
        <fullName evidence="1">Uncharacterized protein</fullName>
    </submittedName>
</protein>
<dbReference type="RefSeq" id="WP_181054952.1">
    <property type="nucleotide sequence ID" value="NZ_JACDXJ010000004.1"/>
</dbReference>
<accession>A0A838BWS7</accession>
<evidence type="ECO:0000313" key="2">
    <source>
        <dbReference type="Proteomes" id="UP000572984"/>
    </source>
</evidence>
<dbReference type="Proteomes" id="UP000572984">
    <property type="component" value="Unassembled WGS sequence"/>
</dbReference>
<reference evidence="1 2" key="1">
    <citation type="submission" date="2020-07" db="EMBL/GenBank/DDBJ databases">
        <title>Draft genome and description of Microvirga mediterraneensis Marseille-Q2068 sp. nov.</title>
        <authorList>
            <person name="Boxberger M."/>
        </authorList>
    </citation>
    <scope>NUCLEOTIDE SEQUENCE [LARGE SCALE GENOMIC DNA]</scope>
    <source>
        <strain evidence="1 2">Marseille-Q2068</strain>
    </source>
</reference>
<dbReference type="EMBL" id="JACDXJ010000004">
    <property type="protein sequence ID" value="MBA1159363.1"/>
    <property type="molecule type" value="Genomic_DNA"/>
</dbReference>
<proteinExistence type="predicted"/>
<comment type="caution">
    <text evidence="1">The sequence shown here is derived from an EMBL/GenBank/DDBJ whole genome shotgun (WGS) entry which is preliminary data.</text>
</comment>
<name>A0A838BWS7_9HYPH</name>
<sequence length="227" mass="25569">MDHVSSLIQHLLKERDEAIARAKTAEKALVKQTPDGSEFYKRDGDGYRVDVEACLAYIAKRRESQHNTICQNVRARKSLETENASLREECRAKGETIAAMQGRVDWAYTLRDAAVASHEGQKRNTEAFMRERDEARAENASLKEALEDQRAWMREQVIALWEDTEKRYGDVADSDAEGKAGAHARGRIKEAESIKDAICECLRAFTALKPTSAPALTNTQENKEEGR</sequence>